<evidence type="ECO:0000256" key="5">
    <source>
        <dbReference type="ARBA" id="ARBA00022729"/>
    </source>
</evidence>
<evidence type="ECO:0000256" key="8">
    <source>
        <dbReference type="ARBA" id="ARBA00023180"/>
    </source>
</evidence>
<dbReference type="PANTHER" id="PTHR16983:SF16">
    <property type="entry name" value="UPAR_LY6 DOMAIN-CONTAINING PROTEIN"/>
    <property type="match status" value="1"/>
</dbReference>
<dbReference type="Proteomes" id="UP001652642">
    <property type="component" value="Chromosome 4"/>
</dbReference>
<feature type="chain" id="PRO_5047432969" evidence="9">
    <location>
        <begin position="28"/>
        <end position="134"/>
    </location>
</feature>
<gene>
    <name evidence="12" type="primary">LOC110089052</name>
</gene>
<evidence type="ECO:0000256" key="1">
    <source>
        <dbReference type="ARBA" id="ARBA00004236"/>
    </source>
</evidence>
<evidence type="ECO:0000259" key="10">
    <source>
        <dbReference type="SMART" id="SM00134"/>
    </source>
</evidence>
<dbReference type="InterPro" id="IPR045860">
    <property type="entry name" value="Snake_toxin-like_sf"/>
</dbReference>
<keyword evidence="7" id="KW-1015">Disulfide bond</keyword>
<protein>
    <submittedName>
        <fullName evidence="12">Ly6/PLAUR domain-containing protein 2-like</fullName>
    </submittedName>
</protein>
<comment type="subcellular location">
    <subcellularLocation>
        <location evidence="1">Cell membrane</location>
    </subcellularLocation>
    <subcellularLocation>
        <location evidence="2">Secreted</location>
    </subcellularLocation>
</comment>
<organism evidence="11 12">
    <name type="scientific">Pogona vitticeps</name>
    <name type="common">central bearded dragon</name>
    <dbReference type="NCBI Taxonomy" id="103695"/>
    <lineage>
        <taxon>Eukaryota</taxon>
        <taxon>Metazoa</taxon>
        <taxon>Chordata</taxon>
        <taxon>Craniata</taxon>
        <taxon>Vertebrata</taxon>
        <taxon>Euteleostomi</taxon>
        <taxon>Lepidosauria</taxon>
        <taxon>Squamata</taxon>
        <taxon>Bifurcata</taxon>
        <taxon>Unidentata</taxon>
        <taxon>Episquamata</taxon>
        <taxon>Toxicofera</taxon>
        <taxon>Iguania</taxon>
        <taxon>Acrodonta</taxon>
        <taxon>Agamidae</taxon>
        <taxon>Amphibolurinae</taxon>
        <taxon>Pogona</taxon>
    </lineage>
</organism>
<keyword evidence="6" id="KW-0472">Membrane</keyword>
<dbReference type="RefSeq" id="XP_020667481.2">
    <property type="nucleotide sequence ID" value="XM_020811822.2"/>
</dbReference>
<keyword evidence="3" id="KW-1003">Cell membrane</keyword>
<sequence length="134" mass="14519">MVEGFARGRMLTAVLLTVLLFAGRAQALRCYSCHDPTTASNCLRVTNCTQNETMCKTTLYSREDVYPFVGDSTVTRSCALQCVPSDVDEIGTTHPVTCCNTDLCNADGAASLHISYLAVGACFATFFVCLKLRL</sequence>
<accession>A0A6J0V3I0</accession>
<dbReference type="InterPro" id="IPR016054">
    <property type="entry name" value="LY6_UPA_recep-like"/>
</dbReference>
<reference evidence="12" key="1">
    <citation type="submission" date="2025-08" db="UniProtKB">
        <authorList>
            <consortium name="RefSeq"/>
        </authorList>
    </citation>
    <scope>IDENTIFICATION</scope>
</reference>
<dbReference type="AlphaFoldDB" id="A0A6J0V3I0"/>
<feature type="domain" description="UPAR/Ly6" evidence="10">
    <location>
        <begin position="28"/>
        <end position="119"/>
    </location>
</feature>
<evidence type="ECO:0000313" key="12">
    <source>
        <dbReference type="RefSeq" id="XP_020667481.2"/>
    </source>
</evidence>
<dbReference type="Gene3D" id="2.10.60.10">
    <property type="entry name" value="CD59"/>
    <property type="match status" value="1"/>
</dbReference>
<dbReference type="GO" id="GO:0005886">
    <property type="term" value="C:plasma membrane"/>
    <property type="evidence" value="ECO:0007669"/>
    <property type="project" value="UniProtKB-SubCell"/>
</dbReference>
<dbReference type="Pfam" id="PF00087">
    <property type="entry name" value="Toxin_TOLIP"/>
    <property type="match status" value="1"/>
</dbReference>
<dbReference type="GO" id="GO:0005576">
    <property type="term" value="C:extracellular region"/>
    <property type="evidence" value="ECO:0007669"/>
    <property type="project" value="UniProtKB-SubCell"/>
</dbReference>
<evidence type="ECO:0000313" key="11">
    <source>
        <dbReference type="Proteomes" id="UP001652642"/>
    </source>
</evidence>
<keyword evidence="11" id="KW-1185">Reference proteome</keyword>
<keyword evidence="4" id="KW-0964">Secreted</keyword>
<dbReference type="InterPro" id="IPR035076">
    <property type="entry name" value="Toxin/TOLIP"/>
</dbReference>
<dbReference type="InterPro" id="IPR018363">
    <property type="entry name" value="CD59_antigen_CS"/>
</dbReference>
<dbReference type="SUPFAM" id="SSF57302">
    <property type="entry name" value="Snake toxin-like"/>
    <property type="match status" value="1"/>
</dbReference>
<name>A0A6J0V3I0_9SAUR</name>
<dbReference type="PANTHER" id="PTHR16983">
    <property type="entry name" value="UPAR/LY6 DOMAIN-CONTAINING PROTEIN"/>
    <property type="match status" value="1"/>
</dbReference>
<evidence type="ECO:0000256" key="4">
    <source>
        <dbReference type="ARBA" id="ARBA00022525"/>
    </source>
</evidence>
<dbReference type="InterPro" id="IPR051110">
    <property type="entry name" value="Ly-6/neurotoxin-like_GPI-ap"/>
</dbReference>
<evidence type="ECO:0000256" key="3">
    <source>
        <dbReference type="ARBA" id="ARBA00022475"/>
    </source>
</evidence>
<evidence type="ECO:0000256" key="7">
    <source>
        <dbReference type="ARBA" id="ARBA00023157"/>
    </source>
</evidence>
<evidence type="ECO:0000256" key="2">
    <source>
        <dbReference type="ARBA" id="ARBA00004613"/>
    </source>
</evidence>
<dbReference type="GeneID" id="110089052"/>
<keyword evidence="8" id="KW-0325">Glycoprotein</keyword>
<feature type="signal peptide" evidence="9">
    <location>
        <begin position="1"/>
        <end position="27"/>
    </location>
</feature>
<dbReference type="PROSITE" id="PS00983">
    <property type="entry name" value="LY6_UPAR"/>
    <property type="match status" value="1"/>
</dbReference>
<keyword evidence="5 9" id="KW-0732">Signal</keyword>
<evidence type="ECO:0000256" key="9">
    <source>
        <dbReference type="SAM" id="SignalP"/>
    </source>
</evidence>
<proteinExistence type="predicted"/>
<dbReference type="SMART" id="SM00134">
    <property type="entry name" value="LU"/>
    <property type="match status" value="1"/>
</dbReference>
<evidence type="ECO:0000256" key="6">
    <source>
        <dbReference type="ARBA" id="ARBA00023136"/>
    </source>
</evidence>